<sequence length="119" mass="13250">MRGVVQRVIFLIVLASAIKPDVAKKCSHNVYCMTTCCLVKPSLGNDENEGICGKYRKVGEECLIKKSNENLPPPGKEWMCDCDFGMVCKSYEELPSNPNHNPITGYERGFCTVDEPGEM</sequence>
<gene>
    <name evidence="1" type="ORF">OFUS_LOCUS16155</name>
</gene>
<dbReference type="Proteomes" id="UP000749559">
    <property type="component" value="Unassembled WGS sequence"/>
</dbReference>
<dbReference type="EMBL" id="CAIIXF020000008">
    <property type="protein sequence ID" value="CAH1791016.1"/>
    <property type="molecule type" value="Genomic_DNA"/>
</dbReference>
<keyword evidence="2" id="KW-1185">Reference proteome</keyword>
<proteinExistence type="predicted"/>
<protein>
    <submittedName>
        <fullName evidence="1">Uncharacterized protein</fullName>
    </submittedName>
</protein>
<dbReference type="AlphaFoldDB" id="A0A8J1XYV4"/>
<accession>A0A8J1XYV4</accession>
<organism evidence="1 2">
    <name type="scientific">Owenia fusiformis</name>
    <name type="common">Polychaete worm</name>
    <dbReference type="NCBI Taxonomy" id="6347"/>
    <lineage>
        <taxon>Eukaryota</taxon>
        <taxon>Metazoa</taxon>
        <taxon>Spiralia</taxon>
        <taxon>Lophotrochozoa</taxon>
        <taxon>Annelida</taxon>
        <taxon>Polychaeta</taxon>
        <taxon>Sedentaria</taxon>
        <taxon>Canalipalpata</taxon>
        <taxon>Sabellida</taxon>
        <taxon>Oweniida</taxon>
        <taxon>Oweniidae</taxon>
        <taxon>Owenia</taxon>
    </lineage>
</organism>
<evidence type="ECO:0000313" key="2">
    <source>
        <dbReference type="Proteomes" id="UP000749559"/>
    </source>
</evidence>
<evidence type="ECO:0000313" key="1">
    <source>
        <dbReference type="EMBL" id="CAH1791016.1"/>
    </source>
</evidence>
<comment type="caution">
    <text evidence="1">The sequence shown here is derived from an EMBL/GenBank/DDBJ whole genome shotgun (WGS) entry which is preliminary data.</text>
</comment>
<dbReference type="Gene3D" id="2.10.80.10">
    <property type="entry name" value="Lipase, subunit A"/>
    <property type="match status" value="1"/>
</dbReference>
<name>A0A8J1XYV4_OWEFU</name>
<reference evidence="1" key="1">
    <citation type="submission" date="2022-03" db="EMBL/GenBank/DDBJ databases">
        <authorList>
            <person name="Martin C."/>
        </authorList>
    </citation>
    <scope>NUCLEOTIDE SEQUENCE</scope>
</reference>